<protein>
    <recommendedName>
        <fullName evidence="4">LVIVD repeat-containing protein</fullName>
    </recommendedName>
</protein>
<dbReference type="RefSeq" id="WP_133644158.1">
    <property type="nucleotide sequence ID" value="NZ_SNYI01000002.1"/>
</dbReference>
<feature type="chain" id="PRO_5020920145" description="LVIVD repeat-containing protein" evidence="1">
    <location>
        <begin position="24"/>
        <end position="542"/>
    </location>
</feature>
<evidence type="ECO:0000256" key="1">
    <source>
        <dbReference type="SAM" id="SignalP"/>
    </source>
</evidence>
<comment type="caution">
    <text evidence="2">The sequence shown here is derived from an EMBL/GenBank/DDBJ whole genome shotgun (WGS) entry which is preliminary data.</text>
</comment>
<gene>
    <name evidence="2" type="ORF">CLV82_2033</name>
</gene>
<keyword evidence="1" id="KW-0732">Signal</keyword>
<dbReference type="OrthoDB" id="814028at2"/>
<organism evidence="2 3">
    <name type="scientific">Zeaxanthinibacter enoshimensis</name>
    <dbReference type="NCBI Taxonomy" id="392009"/>
    <lineage>
        <taxon>Bacteria</taxon>
        <taxon>Pseudomonadati</taxon>
        <taxon>Bacteroidota</taxon>
        <taxon>Flavobacteriia</taxon>
        <taxon>Flavobacteriales</taxon>
        <taxon>Flavobacteriaceae</taxon>
        <taxon>Zeaxanthinibacter</taxon>
    </lineage>
</organism>
<reference evidence="2 3" key="1">
    <citation type="submission" date="2019-03" db="EMBL/GenBank/DDBJ databases">
        <title>Genomic Encyclopedia of Archaeal and Bacterial Type Strains, Phase II (KMG-II): from individual species to whole genera.</title>
        <authorList>
            <person name="Goeker M."/>
        </authorList>
    </citation>
    <scope>NUCLEOTIDE SEQUENCE [LARGE SCALE GENOMIC DNA]</scope>
    <source>
        <strain evidence="2 3">DSM 18435</strain>
    </source>
</reference>
<evidence type="ECO:0008006" key="4">
    <source>
        <dbReference type="Google" id="ProtNLM"/>
    </source>
</evidence>
<evidence type="ECO:0000313" key="2">
    <source>
        <dbReference type="EMBL" id="TDQ31325.1"/>
    </source>
</evidence>
<name>A0A4R6TP01_9FLAO</name>
<accession>A0A4R6TP01</accession>
<dbReference type="PROSITE" id="PS51257">
    <property type="entry name" value="PROKAR_LIPOPROTEIN"/>
    <property type="match status" value="1"/>
</dbReference>
<keyword evidence="3" id="KW-1185">Reference proteome</keyword>
<proteinExistence type="predicted"/>
<evidence type="ECO:0000313" key="3">
    <source>
        <dbReference type="Proteomes" id="UP000295468"/>
    </source>
</evidence>
<feature type="signal peptide" evidence="1">
    <location>
        <begin position="1"/>
        <end position="23"/>
    </location>
</feature>
<sequence length="542" mass="57974">MFKKSPLLAVSVLLLASACSDQTTVYQDNLTDNVITESDAAVLQPSVSFEVSGVLDIYEDDAPGNAGKGATDTAGNYPLSLVAQVSPPNNLLKASHVDVEGDFAYVSYNVVDEAYSGAIEIINISNPHDPRVTSRLIYSSADINALQYYNGNVYAVGGVDALISDAAPSNSFIAKIPVSGGVFSNLSGIIYGFQQGFTANDVFIHGDQVLVTSGKDGSLTVYRQQDLRLEEEFLYPDLRSISVKNEQIALLDAGQGVKILDKKYKIDREIDITTDFGESTKKTLKFHDDRIMVSEASKGTGVYSFNDGALLEYIPILVDPEGVNPGDQVTNAVDTNDGLLMMANGGAGLSLTEIENGESKVVGVVELKGSINYVASKGDYIFAASGSEGLQIIKMNRPAETLVERCSGLSEYTGSDKFNVDTGETVAFSGAKRLNHIVNKGALLLCGSWSVRNNISIEADALMELNGMLIVARNNNRKNLTLKKGATLKIEGELILYGDLNLDEGATLEFLGDSSVVSIFGNVNIDPGATVKGNFEDIRGKF</sequence>
<dbReference type="AlphaFoldDB" id="A0A4R6TP01"/>
<dbReference type="SUPFAM" id="SSF69322">
    <property type="entry name" value="Tricorn protease domain 2"/>
    <property type="match status" value="1"/>
</dbReference>
<dbReference type="EMBL" id="SNYI01000002">
    <property type="protein sequence ID" value="TDQ31325.1"/>
    <property type="molecule type" value="Genomic_DNA"/>
</dbReference>
<dbReference type="Proteomes" id="UP000295468">
    <property type="component" value="Unassembled WGS sequence"/>
</dbReference>